<protein>
    <submittedName>
        <fullName evidence="1">Uncharacterized protein</fullName>
    </submittedName>
</protein>
<name>A0A447N334_SALET</name>
<accession>A0A447N334</accession>
<gene>
    <name evidence="1" type="ORF">NCTC129_03958</name>
</gene>
<proteinExistence type="predicted"/>
<evidence type="ECO:0000313" key="2">
    <source>
        <dbReference type="Proteomes" id="UP000282086"/>
    </source>
</evidence>
<sequence length="89" mass="9957">MITPSATSTARIRRICSDGPRLKIGFIGYAYSRVGEAGQSRDNPARIQLLFAEQVAAVHIDHFQRLAAAARHTGQRIFSNHDRNARLFH</sequence>
<evidence type="ECO:0000313" key="1">
    <source>
        <dbReference type="EMBL" id="VDZ97725.1"/>
    </source>
</evidence>
<dbReference type="AlphaFoldDB" id="A0A447N334"/>
<dbReference type="EMBL" id="LR134140">
    <property type="protein sequence ID" value="VDZ97725.1"/>
    <property type="molecule type" value="Genomic_DNA"/>
</dbReference>
<organism evidence="1 2">
    <name type="scientific">Salmonella enterica I</name>
    <dbReference type="NCBI Taxonomy" id="59201"/>
    <lineage>
        <taxon>Bacteria</taxon>
        <taxon>Pseudomonadati</taxon>
        <taxon>Pseudomonadota</taxon>
        <taxon>Gammaproteobacteria</taxon>
        <taxon>Enterobacterales</taxon>
        <taxon>Enterobacteriaceae</taxon>
        <taxon>Salmonella</taxon>
    </lineage>
</organism>
<dbReference type="Proteomes" id="UP000282086">
    <property type="component" value="Chromosome"/>
</dbReference>
<reference evidence="1 2" key="1">
    <citation type="submission" date="2018-12" db="EMBL/GenBank/DDBJ databases">
        <authorList>
            <consortium name="Pathogen Informatics"/>
        </authorList>
    </citation>
    <scope>NUCLEOTIDE SEQUENCE [LARGE SCALE GENOMIC DNA]</scope>
    <source>
        <strain evidence="1 2">NCTC129</strain>
    </source>
</reference>